<comment type="similarity">
    <text evidence="10">Belongs to the DNAAF19/PR46b family.</text>
</comment>
<evidence type="ECO:0000256" key="5">
    <source>
        <dbReference type="ARBA" id="ARBA00022490"/>
    </source>
</evidence>
<evidence type="ECO:0000256" key="11">
    <source>
        <dbReference type="SAM" id="MobiDB-lite"/>
    </source>
</evidence>
<dbReference type="Pfam" id="PF15867">
    <property type="entry name" value="Dynein_attach_N"/>
    <property type="match status" value="1"/>
</dbReference>
<dbReference type="GO" id="GO:0031514">
    <property type="term" value="C:motile cilium"/>
    <property type="evidence" value="ECO:0007669"/>
    <property type="project" value="UniProtKB-SubCell"/>
</dbReference>
<dbReference type="InterPro" id="IPR042422">
    <property type="entry name" value="CC103"/>
</dbReference>
<evidence type="ECO:0000256" key="8">
    <source>
        <dbReference type="ARBA" id="ARBA00023069"/>
    </source>
</evidence>
<keyword evidence="7" id="KW-0282">Flagellum</keyword>
<proteinExistence type="inferred from homology"/>
<protein>
    <submittedName>
        <fullName evidence="15">Aste57867_16283 protein</fullName>
    </submittedName>
</protein>
<dbReference type="OrthoDB" id="447931at2759"/>
<accession>A0A485L547</accession>
<dbReference type="GO" id="GO:0036157">
    <property type="term" value="C:outer dynein arm"/>
    <property type="evidence" value="ECO:0007669"/>
    <property type="project" value="InterPro"/>
</dbReference>
<feature type="domain" description="Dynein attachment factor N-terminal" evidence="13">
    <location>
        <begin position="11"/>
        <end position="74"/>
    </location>
</feature>
<evidence type="ECO:0000256" key="10">
    <source>
        <dbReference type="ARBA" id="ARBA00049986"/>
    </source>
</evidence>
<reference evidence="14" key="2">
    <citation type="submission" date="2019-06" db="EMBL/GenBank/DDBJ databases">
        <title>Genomics analysis of Aphanomyces spp. identifies a new class of oomycete effector associated with host adaptation.</title>
        <authorList>
            <person name="Gaulin E."/>
        </authorList>
    </citation>
    <scope>NUCLEOTIDE SEQUENCE</scope>
    <source>
        <strain evidence="14">CBS 578.67</strain>
    </source>
</reference>
<comment type="subcellular location">
    <subcellularLocation>
        <location evidence="2">Cell projection</location>
        <location evidence="2">Cilium</location>
        <location evidence="2">Flagellum</location>
    </subcellularLocation>
    <subcellularLocation>
        <location evidence="3">Cytoplasm</location>
    </subcellularLocation>
</comment>
<feature type="domain" description="RNA-polymerase II-associated protein 3-like C-terminal" evidence="12">
    <location>
        <begin position="103"/>
        <end position="206"/>
    </location>
</feature>
<evidence type="ECO:0000256" key="7">
    <source>
        <dbReference type="ARBA" id="ARBA00022846"/>
    </source>
</evidence>
<evidence type="ECO:0000259" key="13">
    <source>
        <dbReference type="Pfam" id="PF15867"/>
    </source>
</evidence>
<keyword evidence="5" id="KW-0963">Cytoplasm</keyword>
<evidence type="ECO:0000256" key="9">
    <source>
        <dbReference type="ARBA" id="ARBA00023273"/>
    </source>
</evidence>
<organism evidence="15 16">
    <name type="scientific">Aphanomyces stellatus</name>
    <dbReference type="NCBI Taxonomy" id="120398"/>
    <lineage>
        <taxon>Eukaryota</taxon>
        <taxon>Sar</taxon>
        <taxon>Stramenopiles</taxon>
        <taxon>Oomycota</taxon>
        <taxon>Saprolegniomycetes</taxon>
        <taxon>Saprolegniales</taxon>
        <taxon>Verrucalvaceae</taxon>
        <taxon>Aphanomyces</taxon>
    </lineage>
</organism>
<evidence type="ECO:0000313" key="15">
    <source>
        <dbReference type="EMBL" id="VFT93059.1"/>
    </source>
</evidence>
<sequence length="255" mass="28426">MTTSIYGGAFDTAALQQELAQALEEDRKYKLTDEMKKRAIHTAGSYDEFRNFVLCADLKPVSSKELQNLSRSARKRNRGFLGDATTTTSRGKTLQGKRDASVPPATSVEFVRTWHRSCTTQATKYAYLELTTPARLQALFSAELGTDLLFQLVACLNAQFVDLNPHDEIDDFERELAHVAFSIDMLDAMAKTGRFNLTLAFLEPSQLFQLQALFTRLYEVVDRQRHHGDDVAAGQSAVLDALHVAYEMPVAPATA</sequence>
<dbReference type="GO" id="GO:0007368">
    <property type="term" value="P:determination of left/right symmetry"/>
    <property type="evidence" value="ECO:0007669"/>
    <property type="project" value="TreeGrafter"/>
</dbReference>
<dbReference type="EMBL" id="VJMH01005861">
    <property type="protein sequence ID" value="KAF0692644.1"/>
    <property type="molecule type" value="Genomic_DNA"/>
</dbReference>
<keyword evidence="16" id="KW-1185">Reference proteome</keyword>
<dbReference type="AlphaFoldDB" id="A0A485L547"/>
<keyword evidence="8" id="KW-0969">Cilium</keyword>
<gene>
    <name evidence="15" type="primary">Aste57867_16283</name>
    <name evidence="14" type="ORF">As57867_016226</name>
    <name evidence="15" type="ORF">ASTE57867_16283</name>
</gene>
<name>A0A485L547_9STRA</name>
<dbReference type="InterPro" id="IPR025986">
    <property type="entry name" value="RPAP3-like_C"/>
</dbReference>
<evidence type="ECO:0000313" key="16">
    <source>
        <dbReference type="Proteomes" id="UP000332933"/>
    </source>
</evidence>
<dbReference type="Proteomes" id="UP000332933">
    <property type="component" value="Unassembled WGS sequence"/>
</dbReference>
<dbReference type="PANTHER" id="PTHR28572:SF1">
    <property type="entry name" value="COILED-COIL DOMAIN-CONTAINING PROTEIN 103"/>
    <property type="match status" value="1"/>
</dbReference>
<dbReference type="GO" id="GO:0003351">
    <property type="term" value="P:epithelial cilium movement involved in extracellular fluid movement"/>
    <property type="evidence" value="ECO:0007669"/>
    <property type="project" value="TreeGrafter"/>
</dbReference>
<dbReference type="InterPro" id="IPR031733">
    <property type="entry name" value="Dynein_attach_N"/>
</dbReference>
<comment type="function">
    <text evidence="1">Dynein-attachment factor required for cilia motility.</text>
</comment>
<keyword evidence="9" id="KW-0966">Cell projection</keyword>
<evidence type="ECO:0000313" key="14">
    <source>
        <dbReference type="EMBL" id="KAF0692644.1"/>
    </source>
</evidence>
<evidence type="ECO:0000256" key="2">
    <source>
        <dbReference type="ARBA" id="ARBA00004230"/>
    </source>
</evidence>
<dbReference type="GO" id="GO:0036159">
    <property type="term" value="P:inner dynein arm assembly"/>
    <property type="evidence" value="ECO:0007669"/>
    <property type="project" value="TreeGrafter"/>
</dbReference>
<evidence type="ECO:0000256" key="4">
    <source>
        <dbReference type="ARBA" id="ARBA00011738"/>
    </source>
</evidence>
<evidence type="ECO:0000256" key="1">
    <source>
        <dbReference type="ARBA" id="ARBA00004048"/>
    </source>
</evidence>
<dbReference type="Pfam" id="PF13877">
    <property type="entry name" value="RPAP3_C"/>
    <property type="match status" value="1"/>
</dbReference>
<evidence type="ECO:0000256" key="6">
    <source>
        <dbReference type="ARBA" id="ARBA00022794"/>
    </source>
</evidence>
<dbReference type="GO" id="GO:0005576">
    <property type="term" value="C:extracellular region"/>
    <property type="evidence" value="ECO:0007669"/>
    <property type="project" value="GOC"/>
</dbReference>
<feature type="region of interest" description="Disordered" evidence="11">
    <location>
        <begin position="80"/>
        <end position="100"/>
    </location>
</feature>
<comment type="subunit">
    <text evidence="4">Homodimer.</text>
</comment>
<keyword evidence="6" id="KW-0970">Cilium biogenesis/degradation</keyword>
<dbReference type="EMBL" id="CAADRA010005882">
    <property type="protein sequence ID" value="VFT93059.1"/>
    <property type="molecule type" value="Genomic_DNA"/>
</dbReference>
<evidence type="ECO:0000259" key="12">
    <source>
        <dbReference type="Pfam" id="PF13877"/>
    </source>
</evidence>
<reference evidence="15 16" key="1">
    <citation type="submission" date="2019-03" db="EMBL/GenBank/DDBJ databases">
        <authorList>
            <person name="Gaulin E."/>
            <person name="Dumas B."/>
        </authorList>
    </citation>
    <scope>NUCLEOTIDE SEQUENCE [LARGE SCALE GENOMIC DNA]</scope>
    <source>
        <strain evidence="15">CBS 568.67</strain>
    </source>
</reference>
<evidence type="ECO:0000256" key="3">
    <source>
        <dbReference type="ARBA" id="ARBA00004496"/>
    </source>
</evidence>
<dbReference type="PANTHER" id="PTHR28572">
    <property type="entry name" value="COILED-COIL DOMAIN-CONTAINING PROTEIN 103"/>
    <property type="match status" value="1"/>
</dbReference>